<evidence type="ECO:0000313" key="13">
    <source>
        <dbReference type="EMBL" id="MZP29114.1"/>
    </source>
</evidence>
<gene>
    <name evidence="13" type="ORF">GTO91_05225</name>
</gene>
<keyword evidence="7" id="KW-0408">Iron</keyword>
<keyword evidence="5" id="KW-0677">Repeat</keyword>
<dbReference type="AlphaFoldDB" id="A0A845L2P8"/>
<dbReference type="Proteomes" id="UP000463470">
    <property type="component" value="Unassembled WGS sequence"/>
</dbReference>
<dbReference type="RefSeq" id="WP_161255859.1">
    <property type="nucleotide sequence ID" value="NZ_WXEY01000003.1"/>
</dbReference>
<evidence type="ECO:0000259" key="12">
    <source>
        <dbReference type="PROSITE" id="PS51379"/>
    </source>
</evidence>
<dbReference type="Pfam" id="PF12838">
    <property type="entry name" value="Fer4_7"/>
    <property type="match status" value="1"/>
</dbReference>
<keyword evidence="4" id="KW-0479">Metal-binding</keyword>
<dbReference type="InterPro" id="IPR017896">
    <property type="entry name" value="4Fe4S_Fe-S-bd"/>
</dbReference>
<evidence type="ECO:0000256" key="8">
    <source>
        <dbReference type="ARBA" id="ARBA00023014"/>
    </source>
</evidence>
<dbReference type="PANTHER" id="PTHR10849">
    <property type="entry name" value="NADH DEHYDROGENASE UBIQUINONE IRON-SULFUR PROTEIN 8, MITOCHONDRIAL"/>
    <property type="match status" value="1"/>
</dbReference>
<keyword evidence="2" id="KW-0004">4Fe-4S</keyword>
<evidence type="ECO:0000256" key="9">
    <source>
        <dbReference type="ARBA" id="ARBA00023027"/>
    </source>
</evidence>
<keyword evidence="14" id="KW-1185">Reference proteome</keyword>
<dbReference type="PROSITE" id="PS51379">
    <property type="entry name" value="4FE4S_FER_2"/>
    <property type="match status" value="2"/>
</dbReference>
<dbReference type="InterPro" id="IPR010226">
    <property type="entry name" value="NADH_quinone_OxRdtase_chainI"/>
</dbReference>
<evidence type="ECO:0000256" key="2">
    <source>
        <dbReference type="ARBA" id="ARBA00022485"/>
    </source>
</evidence>
<dbReference type="GO" id="GO:0046872">
    <property type="term" value="F:metal ion binding"/>
    <property type="evidence" value="ECO:0007669"/>
    <property type="project" value="UniProtKB-KW"/>
</dbReference>
<evidence type="ECO:0000256" key="5">
    <source>
        <dbReference type="ARBA" id="ARBA00022737"/>
    </source>
</evidence>
<proteinExistence type="predicted"/>
<evidence type="ECO:0000256" key="6">
    <source>
        <dbReference type="ARBA" id="ARBA00022967"/>
    </source>
</evidence>
<dbReference type="EMBL" id="WXEY01000003">
    <property type="protein sequence ID" value="MZP29114.1"/>
    <property type="molecule type" value="Genomic_DNA"/>
</dbReference>
<evidence type="ECO:0000313" key="14">
    <source>
        <dbReference type="Proteomes" id="UP000463470"/>
    </source>
</evidence>
<organism evidence="13 14">
    <name type="scientific">Heliomicrobium undosum</name>
    <dbReference type="NCBI Taxonomy" id="121734"/>
    <lineage>
        <taxon>Bacteria</taxon>
        <taxon>Bacillati</taxon>
        <taxon>Bacillota</taxon>
        <taxon>Clostridia</taxon>
        <taxon>Eubacteriales</taxon>
        <taxon>Heliobacteriaceae</taxon>
        <taxon>Heliomicrobium</taxon>
    </lineage>
</organism>
<reference evidence="13 14" key="1">
    <citation type="submission" date="2020-01" db="EMBL/GenBank/DDBJ databases">
        <title>Whole-genome sequence of Heliobacterium undosum DSM 13378.</title>
        <authorList>
            <person name="Kyndt J.A."/>
            <person name="Meyer T.E."/>
        </authorList>
    </citation>
    <scope>NUCLEOTIDE SEQUENCE [LARGE SCALE GENOMIC DNA]</scope>
    <source>
        <strain evidence="13 14">DSM 13378</strain>
    </source>
</reference>
<evidence type="ECO:0000256" key="4">
    <source>
        <dbReference type="ARBA" id="ARBA00022723"/>
    </source>
</evidence>
<dbReference type="OrthoDB" id="9803192at2"/>
<comment type="caution">
    <text evidence="13">The sequence shown here is derived from an EMBL/GenBank/DDBJ whole genome shotgun (WGS) entry which is preliminary data.</text>
</comment>
<keyword evidence="8" id="KW-0411">Iron-sulfur</keyword>
<dbReference type="InterPro" id="IPR017900">
    <property type="entry name" value="4Fe4S_Fe_S_CS"/>
</dbReference>
<dbReference type="Gene3D" id="3.30.70.3270">
    <property type="match status" value="1"/>
</dbReference>
<accession>A0A845L2P8</accession>
<keyword evidence="6" id="KW-1278">Translocase</keyword>
<protein>
    <submittedName>
        <fullName evidence="13">4Fe-4S dicluster domain-containing protein</fullName>
    </submittedName>
</protein>
<evidence type="ECO:0000256" key="11">
    <source>
        <dbReference type="ARBA" id="ARBA00023136"/>
    </source>
</evidence>
<dbReference type="GO" id="GO:0051539">
    <property type="term" value="F:4 iron, 4 sulfur cluster binding"/>
    <property type="evidence" value="ECO:0007669"/>
    <property type="project" value="UniProtKB-KW"/>
</dbReference>
<evidence type="ECO:0000256" key="3">
    <source>
        <dbReference type="ARBA" id="ARBA00022719"/>
    </source>
</evidence>
<dbReference type="SUPFAM" id="SSF54862">
    <property type="entry name" value="4Fe-4S ferredoxins"/>
    <property type="match status" value="1"/>
</dbReference>
<sequence length="147" mass="16387">MQGKGLLTGMWVTLKEFFRKKVTEEYPDVMPDLGDRFRGGTLKLKTSKCISCGICQNACPNGSIKLTSVRDENNKRKLSTYVHDAGLCLFCNLCIDACPVKCIDWTGEFAFSGYSREDLVFDCIDLAQKRGYDPVEVKEPPADGEKG</sequence>
<keyword evidence="11" id="KW-0472">Membrane</keyword>
<keyword evidence="10" id="KW-0830">Ubiquinone</keyword>
<keyword evidence="1" id="KW-1003">Cell membrane</keyword>
<feature type="domain" description="4Fe-4S ferredoxin-type" evidence="12">
    <location>
        <begin position="79"/>
        <end position="108"/>
    </location>
</feature>
<evidence type="ECO:0000256" key="10">
    <source>
        <dbReference type="ARBA" id="ARBA00023075"/>
    </source>
</evidence>
<evidence type="ECO:0000256" key="7">
    <source>
        <dbReference type="ARBA" id="ARBA00023004"/>
    </source>
</evidence>
<dbReference type="GO" id="GO:0016020">
    <property type="term" value="C:membrane"/>
    <property type="evidence" value="ECO:0007669"/>
    <property type="project" value="InterPro"/>
</dbReference>
<feature type="domain" description="4Fe-4S ferredoxin-type" evidence="12">
    <location>
        <begin position="40"/>
        <end position="69"/>
    </location>
</feature>
<dbReference type="PROSITE" id="PS00198">
    <property type="entry name" value="4FE4S_FER_1"/>
    <property type="match status" value="2"/>
</dbReference>
<dbReference type="GO" id="GO:0048038">
    <property type="term" value="F:quinone binding"/>
    <property type="evidence" value="ECO:0007669"/>
    <property type="project" value="UniProtKB-KW"/>
</dbReference>
<dbReference type="GO" id="GO:0016651">
    <property type="term" value="F:oxidoreductase activity, acting on NAD(P)H"/>
    <property type="evidence" value="ECO:0007669"/>
    <property type="project" value="InterPro"/>
</dbReference>
<keyword evidence="3" id="KW-0874">Quinone</keyword>
<keyword evidence="9" id="KW-0520">NAD</keyword>
<evidence type="ECO:0000256" key="1">
    <source>
        <dbReference type="ARBA" id="ARBA00022475"/>
    </source>
</evidence>
<name>A0A845L2P8_9FIRM</name>
<dbReference type="PANTHER" id="PTHR10849:SF24">
    <property type="entry name" value="NADH-QUINONE OXIDOREDUCTASE SUBUNIT I 2"/>
    <property type="match status" value="1"/>
</dbReference>